<gene>
    <name evidence="1" type="ORF">SPIROBIBN47_240011</name>
</gene>
<accession>A0A3P3XHU9</accession>
<protein>
    <submittedName>
        <fullName evidence="1">Uncharacterized protein</fullName>
    </submittedName>
</protein>
<dbReference type="EMBL" id="FWDM01000017">
    <property type="protein sequence ID" value="SLM12232.1"/>
    <property type="molecule type" value="Genomic_DNA"/>
</dbReference>
<sequence>MIYWNADLAAKISCSRQEMETLLPYIDHLVDVSRTLHQTGIQPSADQFSSEKDIFFRYGLLLVSEGLAGDILEEILAVLLYVSEEKGIAFLRQCVAAEAILSIANGDDQDTLLRKLLPYCGVDRALAALAKGKTEHAD</sequence>
<name>A0A3P3XHU9_9SPIR</name>
<proteinExistence type="predicted"/>
<evidence type="ECO:0000313" key="1">
    <source>
        <dbReference type="EMBL" id="SLM12232.1"/>
    </source>
</evidence>
<reference evidence="1" key="1">
    <citation type="submission" date="2017-02" db="EMBL/GenBank/DDBJ databases">
        <authorList>
            <person name="Regsiter A."/>
            <person name="William W."/>
        </authorList>
    </citation>
    <scope>NUCLEOTIDE SEQUENCE</scope>
    <source>
        <strain evidence="1">Bib</strain>
    </source>
</reference>
<dbReference type="AlphaFoldDB" id="A0A3P3XHU9"/>
<organism evidence="1">
    <name type="scientific">uncultured spirochete</name>
    <dbReference type="NCBI Taxonomy" id="156406"/>
    <lineage>
        <taxon>Bacteria</taxon>
        <taxon>Pseudomonadati</taxon>
        <taxon>Spirochaetota</taxon>
        <taxon>Spirochaetia</taxon>
        <taxon>Spirochaetales</taxon>
        <taxon>environmental samples</taxon>
    </lineage>
</organism>